<accession>A0A2P2QAJ0</accession>
<name>A0A2P2QAJ0_RHIMU</name>
<proteinExistence type="predicted"/>
<organism evidence="1">
    <name type="scientific">Rhizophora mucronata</name>
    <name type="common">Asiatic mangrove</name>
    <dbReference type="NCBI Taxonomy" id="61149"/>
    <lineage>
        <taxon>Eukaryota</taxon>
        <taxon>Viridiplantae</taxon>
        <taxon>Streptophyta</taxon>
        <taxon>Embryophyta</taxon>
        <taxon>Tracheophyta</taxon>
        <taxon>Spermatophyta</taxon>
        <taxon>Magnoliopsida</taxon>
        <taxon>eudicotyledons</taxon>
        <taxon>Gunneridae</taxon>
        <taxon>Pentapetalae</taxon>
        <taxon>rosids</taxon>
        <taxon>fabids</taxon>
        <taxon>Malpighiales</taxon>
        <taxon>Rhizophoraceae</taxon>
        <taxon>Rhizophora</taxon>
    </lineage>
</organism>
<reference evidence="1" key="1">
    <citation type="submission" date="2018-02" db="EMBL/GenBank/DDBJ databases">
        <title>Rhizophora mucronata_Transcriptome.</title>
        <authorList>
            <person name="Meera S.P."/>
            <person name="Sreeshan A."/>
            <person name="Augustine A."/>
        </authorList>
    </citation>
    <scope>NUCLEOTIDE SEQUENCE</scope>
    <source>
        <tissue evidence="1">Leaf</tissue>
    </source>
</reference>
<sequence length="11" mass="1159">MRGVVVGKGEK</sequence>
<dbReference type="EMBL" id="GGEC01083463">
    <property type="protein sequence ID" value="MBX63947.1"/>
    <property type="molecule type" value="Transcribed_RNA"/>
</dbReference>
<protein>
    <submittedName>
        <fullName evidence="1">Uncharacterized protein</fullName>
    </submittedName>
</protein>
<evidence type="ECO:0000313" key="1">
    <source>
        <dbReference type="EMBL" id="MBX63947.1"/>
    </source>
</evidence>